<protein>
    <submittedName>
        <fullName evidence="9">Enzyme</fullName>
    </submittedName>
</protein>
<evidence type="ECO:0000256" key="5">
    <source>
        <dbReference type="ARBA" id="ARBA00023004"/>
    </source>
</evidence>
<gene>
    <name evidence="9" type="ordered locus">y1436</name>
</gene>
<evidence type="ECO:0000256" key="4">
    <source>
        <dbReference type="ARBA" id="ARBA00022723"/>
    </source>
</evidence>
<comment type="similarity">
    <text evidence="7">Belongs to the radical SAM superfamily. Anaerobic sulfatase-maturating enzyme family.</text>
</comment>
<keyword evidence="3" id="KW-0949">S-adenosyl-L-methionine</keyword>
<organism evidence="9 10">
    <name type="scientific">Yersinia pestis</name>
    <dbReference type="NCBI Taxonomy" id="632"/>
    <lineage>
        <taxon>Bacteria</taxon>
        <taxon>Pseudomonadati</taxon>
        <taxon>Pseudomonadota</taxon>
        <taxon>Gammaproteobacteria</taxon>
        <taxon>Enterobacterales</taxon>
        <taxon>Yersiniaceae</taxon>
        <taxon>Yersinia</taxon>
    </lineage>
</organism>
<dbReference type="SUPFAM" id="SSF102114">
    <property type="entry name" value="Radical SAM enzymes"/>
    <property type="match status" value="1"/>
</dbReference>
<dbReference type="NCBIfam" id="TIGR04085">
    <property type="entry name" value="rSAM_more_4Fe4S"/>
    <property type="match status" value="1"/>
</dbReference>
<dbReference type="EMBL" id="AE009952">
    <property type="protein sequence ID" value="AAM85007.1"/>
    <property type="molecule type" value="Genomic_DNA"/>
</dbReference>
<dbReference type="PROSITE" id="PS51918">
    <property type="entry name" value="RADICAL_SAM"/>
    <property type="match status" value="1"/>
</dbReference>
<dbReference type="NCBIfam" id="TIGR03942">
    <property type="entry name" value="sulfatase_rSAM"/>
    <property type="match status" value="1"/>
</dbReference>
<proteinExistence type="inferred from homology"/>
<evidence type="ECO:0000256" key="6">
    <source>
        <dbReference type="ARBA" id="ARBA00023014"/>
    </source>
</evidence>
<dbReference type="KEGG" id="ypk:y1436"/>
<dbReference type="GO" id="GO:0016491">
    <property type="term" value="F:oxidoreductase activity"/>
    <property type="evidence" value="ECO:0007669"/>
    <property type="project" value="InterPro"/>
</dbReference>
<dbReference type="CDD" id="cd21120">
    <property type="entry name" value="SPASM_anSME"/>
    <property type="match status" value="1"/>
</dbReference>
<keyword evidence="2" id="KW-0004">4Fe-4S</keyword>
<evidence type="ECO:0000256" key="7">
    <source>
        <dbReference type="ARBA" id="ARBA00023601"/>
    </source>
</evidence>
<keyword evidence="6" id="KW-0411">Iron-sulfur</keyword>
<dbReference type="GO" id="GO:0046872">
    <property type="term" value="F:metal ion binding"/>
    <property type="evidence" value="ECO:0007669"/>
    <property type="project" value="UniProtKB-KW"/>
</dbReference>
<sequence length="395" mass="45695">MRKTMHITAKPTSYQCNLKCDYCFYLSKENIFQHKGWMTEETLETFIERYISASGHDVYFTWQGGEPTMAGLDFFEKAIQYQNRYKGTKKIHNALQTNGILLDDAWCLFLRENHFLVGVSIDGPKELHDRYRVTRSGKGSFDKVMAGIEQLKKHQVEFNTLTVINRINVKYPLEVYRTLKSIGAKHIQFIELLETTEPNIDFSNQKSTFELIEFTVPAVDYGHFMAEVFKEWVRHDVGTLFIRQFESFVSRFIGNGHTSCVFQKSCKNNFVMESNGDIYECDHFVYPEYKIGNIYHDKLDSLASDKLSAQKEVLSESCRKCMYKAICYGGCPKHRIDQDSDGMKSYFCAGYKILFSVMVPYMNALAELEKNGIPLDKIMGIVDDIECGIKSQQQH</sequence>
<dbReference type="InterPro" id="IPR034491">
    <property type="entry name" value="Anaerob_Ser_sulfatase-maturase"/>
</dbReference>
<dbReference type="InterPro" id="IPR058240">
    <property type="entry name" value="rSAM_sf"/>
</dbReference>
<dbReference type="InterPro" id="IPR047207">
    <property type="entry name" value="SPASM_anSME"/>
</dbReference>
<evidence type="ECO:0000256" key="2">
    <source>
        <dbReference type="ARBA" id="ARBA00022485"/>
    </source>
</evidence>
<dbReference type="PANTHER" id="PTHR43273">
    <property type="entry name" value="ANAEROBIC SULFATASE-MATURATING ENZYME HOMOLOG ASLB-RELATED"/>
    <property type="match status" value="1"/>
</dbReference>
<dbReference type="SFLD" id="SFLDG01386">
    <property type="entry name" value="main_SPASM_domain-containing"/>
    <property type="match status" value="1"/>
</dbReference>
<keyword evidence="5" id="KW-0408">Iron</keyword>
<dbReference type="DNASU" id="1146382"/>
<dbReference type="SFLD" id="SFLDG01067">
    <property type="entry name" value="SPASM/twitch_domain_containing"/>
    <property type="match status" value="1"/>
</dbReference>
<dbReference type="Gene3D" id="3.20.20.70">
    <property type="entry name" value="Aldolase class I"/>
    <property type="match status" value="1"/>
</dbReference>
<dbReference type="PANTHER" id="PTHR43273:SF3">
    <property type="entry name" value="ANAEROBIC SULFATASE-MATURATING ENZYME HOMOLOG ASLB-RELATED"/>
    <property type="match status" value="1"/>
</dbReference>
<dbReference type="SFLD" id="SFLDG01384">
    <property type="entry name" value="thioether_bond_formation_requi"/>
    <property type="match status" value="1"/>
</dbReference>
<evidence type="ECO:0000313" key="10">
    <source>
        <dbReference type="Proteomes" id="UP000002490"/>
    </source>
</evidence>
<dbReference type="AlphaFoldDB" id="Q8D0X8"/>
<dbReference type="Pfam" id="PF04055">
    <property type="entry name" value="Radical_SAM"/>
    <property type="match status" value="1"/>
</dbReference>
<dbReference type="InterPro" id="IPR023867">
    <property type="entry name" value="Sulphatase_maturase_rSAM"/>
</dbReference>
<name>Q8D0X8_YERPE</name>
<evidence type="ECO:0000259" key="8">
    <source>
        <dbReference type="PROSITE" id="PS51918"/>
    </source>
</evidence>
<dbReference type="SFLD" id="SFLDF00285">
    <property type="entry name" value="anaerobic_Ser-type_sulfatase-m"/>
    <property type="match status" value="1"/>
</dbReference>
<dbReference type="Proteomes" id="UP000002490">
    <property type="component" value="Chromosome"/>
</dbReference>
<evidence type="ECO:0000256" key="1">
    <source>
        <dbReference type="ARBA" id="ARBA00001966"/>
    </source>
</evidence>
<feature type="domain" description="Radical SAM core" evidence="8">
    <location>
        <begin position="1"/>
        <end position="234"/>
    </location>
</feature>
<dbReference type="GO" id="GO:0051539">
    <property type="term" value="F:4 iron, 4 sulfur cluster binding"/>
    <property type="evidence" value="ECO:0007669"/>
    <property type="project" value="UniProtKB-KW"/>
</dbReference>
<dbReference type="CDD" id="cd01335">
    <property type="entry name" value="Radical_SAM"/>
    <property type="match status" value="1"/>
</dbReference>
<dbReference type="SFLD" id="SFLDS00029">
    <property type="entry name" value="Radical_SAM"/>
    <property type="match status" value="1"/>
</dbReference>
<evidence type="ECO:0000256" key="3">
    <source>
        <dbReference type="ARBA" id="ARBA00022691"/>
    </source>
</evidence>
<dbReference type="SFLD" id="SFLDG01072">
    <property type="entry name" value="dehydrogenase_like"/>
    <property type="match status" value="1"/>
</dbReference>
<evidence type="ECO:0000313" key="9">
    <source>
        <dbReference type="EMBL" id="AAM85007.1"/>
    </source>
</evidence>
<accession>Q8D0X8</accession>
<dbReference type="HOGENOM" id="CLU_009273_10_0_6"/>
<comment type="cofactor">
    <cofactor evidence="1">
        <name>[4Fe-4S] cluster</name>
        <dbReference type="ChEBI" id="CHEBI:49883"/>
    </cofactor>
</comment>
<dbReference type="InterPro" id="IPR007197">
    <property type="entry name" value="rSAM"/>
</dbReference>
<dbReference type="InterPro" id="IPR013785">
    <property type="entry name" value="Aldolase_TIM"/>
</dbReference>
<keyword evidence="4" id="KW-0479">Metal-binding</keyword>
<reference evidence="9 10" key="1">
    <citation type="journal article" date="2002" name="J. Bacteriol.">
        <title>Genome sequence of Yersinia pestis KIM.</title>
        <authorList>
            <person name="Deng W."/>
            <person name="Burland V."/>
            <person name="Plunkett G.III."/>
            <person name="Boutin A."/>
            <person name="Mayhew G.F."/>
            <person name="Liss P."/>
            <person name="Perna N.T."/>
            <person name="Rose D.J."/>
            <person name="Mau B."/>
            <person name="Zhou S."/>
            <person name="Schwartz D.C."/>
            <person name="Fetherston J.D."/>
            <person name="Lindler L.E."/>
            <person name="Brubaker R.R."/>
            <person name="Plana G.V."/>
            <person name="Straley S.C."/>
            <person name="McDonough K.A."/>
            <person name="Nilles M.L."/>
            <person name="Matson J.S."/>
            <person name="Blattner F.R."/>
            <person name="Perry R.D."/>
        </authorList>
    </citation>
    <scope>NUCLEOTIDE SEQUENCE [LARGE SCALE GENOMIC DNA]</scope>
    <source>
        <strain evidence="10">KIM10+ / Biovar Mediaevalis</strain>
    </source>
</reference>
<dbReference type="InterPro" id="IPR023885">
    <property type="entry name" value="4Fe4S-binding_SPASM_dom"/>
</dbReference>